<evidence type="ECO:0000256" key="7">
    <source>
        <dbReference type="ARBA" id="ARBA00023136"/>
    </source>
</evidence>
<dbReference type="EMBL" id="SGWW01000001">
    <property type="protein sequence ID" value="RZS59262.1"/>
    <property type="molecule type" value="Genomic_DNA"/>
</dbReference>
<comment type="subcellular location">
    <subcellularLocation>
        <location evidence="1">Cell inner membrane</location>
        <topology evidence="1">Multi-pass membrane protein</topology>
    </subcellularLocation>
    <subcellularLocation>
        <location evidence="8">Cell membrane</location>
        <topology evidence="8">Multi-pass membrane protein</topology>
    </subcellularLocation>
</comment>
<keyword evidence="2 8" id="KW-0813">Transport</keyword>
<gene>
    <name evidence="10" type="ORF">EV141_0482</name>
</gene>
<keyword evidence="6 8" id="KW-1133">Transmembrane helix</keyword>
<dbReference type="AlphaFoldDB" id="A0A4Q7LXU7"/>
<dbReference type="InterPro" id="IPR000515">
    <property type="entry name" value="MetI-like"/>
</dbReference>
<proteinExistence type="inferred from homology"/>
<keyword evidence="7 8" id="KW-0472">Membrane</keyword>
<evidence type="ECO:0000256" key="8">
    <source>
        <dbReference type="RuleBase" id="RU363032"/>
    </source>
</evidence>
<evidence type="ECO:0000256" key="5">
    <source>
        <dbReference type="ARBA" id="ARBA00022692"/>
    </source>
</evidence>
<keyword evidence="3" id="KW-1003">Cell membrane</keyword>
<dbReference type="SUPFAM" id="SSF161098">
    <property type="entry name" value="MetI-like"/>
    <property type="match status" value="1"/>
</dbReference>
<keyword evidence="5 8" id="KW-0812">Transmembrane</keyword>
<comment type="similarity">
    <text evidence="8">Belongs to the binding-protein-dependent transport system permease family.</text>
</comment>
<evidence type="ECO:0000313" key="11">
    <source>
        <dbReference type="Proteomes" id="UP000293519"/>
    </source>
</evidence>
<dbReference type="Gene3D" id="1.10.3720.10">
    <property type="entry name" value="MetI-like"/>
    <property type="match status" value="1"/>
</dbReference>
<accession>A0A4Q7LXU7</accession>
<feature type="transmembrane region" description="Helical" evidence="8">
    <location>
        <begin position="126"/>
        <end position="148"/>
    </location>
</feature>
<evidence type="ECO:0000259" key="9">
    <source>
        <dbReference type="PROSITE" id="PS50928"/>
    </source>
</evidence>
<keyword evidence="11" id="KW-1185">Reference proteome</keyword>
<feature type="domain" description="ABC transmembrane type-1" evidence="9">
    <location>
        <begin position="88"/>
        <end position="276"/>
    </location>
</feature>
<dbReference type="PANTHER" id="PTHR43357:SF4">
    <property type="entry name" value="INNER MEMBRANE ABC TRANSPORTER PERMEASE PROTEIN YDCV"/>
    <property type="match status" value="1"/>
</dbReference>
<evidence type="ECO:0000256" key="1">
    <source>
        <dbReference type="ARBA" id="ARBA00004429"/>
    </source>
</evidence>
<comment type="caution">
    <text evidence="10">The sequence shown here is derived from an EMBL/GenBank/DDBJ whole genome shotgun (WGS) entry which is preliminary data.</text>
</comment>
<evidence type="ECO:0000256" key="2">
    <source>
        <dbReference type="ARBA" id="ARBA00022448"/>
    </source>
</evidence>
<feature type="transmembrane region" description="Helical" evidence="8">
    <location>
        <begin position="227"/>
        <end position="250"/>
    </location>
</feature>
<evidence type="ECO:0000256" key="4">
    <source>
        <dbReference type="ARBA" id="ARBA00022519"/>
    </source>
</evidence>
<protein>
    <submittedName>
        <fullName evidence="10">Putative spermidine/putrescine transport system permease protein</fullName>
    </submittedName>
</protein>
<keyword evidence="4" id="KW-0997">Cell inner membrane</keyword>
<dbReference type="PANTHER" id="PTHR43357">
    <property type="entry name" value="INNER MEMBRANE ABC TRANSPORTER PERMEASE PROTEIN YDCV"/>
    <property type="match status" value="1"/>
</dbReference>
<dbReference type="InterPro" id="IPR035906">
    <property type="entry name" value="MetI-like_sf"/>
</dbReference>
<evidence type="ECO:0000256" key="6">
    <source>
        <dbReference type="ARBA" id="ARBA00022989"/>
    </source>
</evidence>
<dbReference type="GO" id="GO:0005886">
    <property type="term" value="C:plasma membrane"/>
    <property type="evidence" value="ECO:0007669"/>
    <property type="project" value="UniProtKB-SubCell"/>
</dbReference>
<evidence type="ECO:0000256" key="3">
    <source>
        <dbReference type="ARBA" id="ARBA00022475"/>
    </source>
</evidence>
<name>A0A4Q7LXU7_9MICO</name>
<feature type="transmembrane region" description="Helical" evidence="8">
    <location>
        <begin position="154"/>
        <end position="172"/>
    </location>
</feature>
<feature type="transmembrane region" description="Helical" evidence="8">
    <location>
        <begin position="92"/>
        <end position="114"/>
    </location>
</feature>
<feature type="transmembrane region" description="Helical" evidence="8">
    <location>
        <begin position="35"/>
        <end position="58"/>
    </location>
</feature>
<dbReference type="CDD" id="cd06261">
    <property type="entry name" value="TM_PBP2"/>
    <property type="match status" value="1"/>
</dbReference>
<dbReference type="Pfam" id="PF00528">
    <property type="entry name" value="BPD_transp_1"/>
    <property type="match status" value="1"/>
</dbReference>
<dbReference type="PROSITE" id="PS50928">
    <property type="entry name" value="ABC_TM1"/>
    <property type="match status" value="1"/>
</dbReference>
<organism evidence="10 11">
    <name type="scientific">Microcella putealis</name>
    <dbReference type="NCBI Taxonomy" id="337005"/>
    <lineage>
        <taxon>Bacteria</taxon>
        <taxon>Bacillati</taxon>
        <taxon>Actinomycetota</taxon>
        <taxon>Actinomycetes</taxon>
        <taxon>Micrococcales</taxon>
        <taxon>Microbacteriaceae</taxon>
        <taxon>Microcella</taxon>
    </lineage>
</organism>
<dbReference type="GO" id="GO:0055085">
    <property type="term" value="P:transmembrane transport"/>
    <property type="evidence" value="ECO:0007669"/>
    <property type="project" value="InterPro"/>
</dbReference>
<feature type="transmembrane region" description="Helical" evidence="8">
    <location>
        <begin position="256"/>
        <end position="277"/>
    </location>
</feature>
<evidence type="ECO:0000313" key="10">
    <source>
        <dbReference type="EMBL" id="RZS59262.1"/>
    </source>
</evidence>
<sequence length="301" mass="31338">MAMMIPYGQRVTPDDRTTATRGLMRPRPSGRALRVTLAGLLAVWFALPLVPLLLWSVANRWSFPAVLPTEWGLDGLATALAQGGLPVFGRSFLLGLAVAAIATPLGALAARALTMGRVPAARLVSAILLAPLALPAFVAVMGLTIVLLRAQVPAPAAVLLLLVAAALPYTVYTMRVAYAAHDLAYEDEARTLGASPAHVLWRVHLPLVAPGLARAAFLAFLVGWSDYVVTVLVGGGTLVTLPLLVGSYAAGVGNDAVVAVLSLTAIVPPLLLLLALGRFGRRYPTARFAGPTASRSPKGSP</sequence>
<reference evidence="10 11" key="1">
    <citation type="journal article" date="2015" name="Stand. Genomic Sci.">
        <title>Genomic Encyclopedia of Bacterial and Archaeal Type Strains, Phase III: the genomes of soil and plant-associated and newly described type strains.</title>
        <authorList>
            <person name="Whitman W.B."/>
            <person name="Woyke T."/>
            <person name="Klenk H.P."/>
            <person name="Zhou Y."/>
            <person name="Lilburn T.G."/>
            <person name="Beck B.J."/>
            <person name="De Vos P."/>
            <person name="Vandamme P."/>
            <person name="Eisen J.A."/>
            <person name="Garrity G."/>
            <person name="Hugenholtz P."/>
            <person name="Kyrpides N.C."/>
        </authorList>
    </citation>
    <scope>NUCLEOTIDE SEQUENCE [LARGE SCALE GENOMIC DNA]</scope>
    <source>
        <strain evidence="10 11">CV2</strain>
    </source>
</reference>
<dbReference type="Proteomes" id="UP000293519">
    <property type="component" value="Unassembled WGS sequence"/>
</dbReference>